<dbReference type="SUPFAM" id="SSF53474">
    <property type="entry name" value="alpha/beta-Hydrolases"/>
    <property type="match status" value="2"/>
</dbReference>
<dbReference type="PANTHER" id="PTHR48098">
    <property type="entry name" value="ENTEROCHELIN ESTERASE-RELATED"/>
    <property type="match status" value="1"/>
</dbReference>
<dbReference type="STRING" id="1313296.SAMN05661091_1001"/>
<evidence type="ECO:0008006" key="3">
    <source>
        <dbReference type="Google" id="ProtNLM"/>
    </source>
</evidence>
<organism evidence="1 2">
    <name type="scientific">Paenibacillus uliginis N3/975</name>
    <dbReference type="NCBI Taxonomy" id="1313296"/>
    <lineage>
        <taxon>Bacteria</taxon>
        <taxon>Bacillati</taxon>
        <taxon>Bacillota</taxon>
        <taxon>Bacilli</taxon>
        <taxon>Bacillales</taxon>
        <taxon>Paenibacillaceae</taxon>
        <taxon>Paenibacillus</taxon>
    </lineage>
</organism>
<dbReference type="InterPro" id="IPR000801">
    <property type="entry name" value="Esterase-like"/>
</dbReference>
<dbReference type="RefSeq" id="WP_208918019.1">
    <property type="nucleotide sequence ID" value="NZ_LT840184.1"/>
</dbReference>
<sequence>MNHFHHLKVEQREVILYLPPSYDQSDRHYPVAYVQDDGYLFTECLNYLEHLFATGALEELILVGITSPNRNDEYTPWPAEALLKDMNAFGGNGKVYVDEVADVLKPYIDNHYRTHKEAENTAIIGGSFGGLISLFAGYWRPDTFGRIGLLSASFWYEGVMDYIRQNESMNNDLRIFMSVGLCEGIYKLNAQKQMVPNTKAAASLFIEKGFPEDSLRLVLEPQGTHDGIFMIQRFPEALQWLFNERPEAKCPVKEKESTREFSIPGTQVWNVQSNRTGRWYRISIAKPVEPPPEEGYPVLYTLDANASFGSLAESIRMQSRRPHGISPALIVGIGYDSDNPIVTNERFYDYTVHADETELPARPDGSPWPKTGGAEEFLTFIEEELKPKVEECFSIDHSRQSLFGHSLGGFLSLYSLFTRCGTFQRYIAASPSVWWKNHVLYQIWNERQENLGQHEPSGELLIFVGSNEKPSMVKDAKELYEVLKASPKGIHPIFQEVEGEGHVSVIPSLISPLLRFITK</sequence>
<reference evidence="1 2" key="1">
    <citation type="submission" date="2017-04" db="EMBL/GenBank/DDBJ databases">
        <authorList>
            <person name="Afonso C.L."/>
            <person name="Miller P.J."/>
            <person name="Scott M.A."/>
            <person name="Spackman E."/>
            <person name="Goraichik I."/>
            <person name="Dimitrov K.M."/>
            <person name="Suarez D.L."/>
            <person name="Swayne D.E."/>
        </authorList>
    </citation>
    <scope>NUCLEOTIDE SEQUENCE [LARGE SCALE GENOMIC DNA]</scope>
    <source>
        <strain evidence="1 2">N3/975</strain>
    </source>
</reference>
<evidence type="ECO:0000313" key="2">
    <source>
        <dbReference type="Proteomes" id="UP000192940"/>
    </source>
</evidence>
<dbReference type="PANTHER" id="PTHR48098:SF6">
    <property type="entry name" value="FERRI-BACILLIBACTIN ESTERASE BESA"/>
    <property type="match status" value="1"/>
</dbReference>
<name>A0A1X7GRP6_9BACL</name>
<dbReference type="EMBL" id="LT840184">
    <property type="protein sequence ID" value="SMF73728.1"/>
    <property type="molecule type" value="Genomic_DNA"/>
</dbReference>
<accession>A0A1X7GRP6</accession>
<dbReference type="Gene3D" id="3.40.50.1820">
    <property type="entry name" value="alpha/beta hydrolase"/>
    <property type="match status" value="2"/>
</dbReference>
<evidence type="ECO:0000313" key="1">
    <source>
        <dbReference type="EMBL" id="SMF73728.1"/>
    </source>
</evidence>
<proteinExistence type="predicted"/>
<dbReference type="Pfam" id="PF00756">
    <property type="entry name" value="Esterase"/>
    <property type="match status" value="2"/>
</dbReference>
<dbReference type="InterPro" id="IPR050583">
    <property type="entry name" value="Mycobacterial_A85_antigen"/>
</dbReference>
<dbReference type="InterPro" id="IPR029058">
    <property type="entry name" value="AB_hydrolase_fold"/>
</dbReference>
<gene>
    <name evidence="1" type="ORF">SAMN05661091_1001</name>
</gene>
<protein>
    <recommendedName>
        <fullName evidence="3">Enterochelin esterase</fullName>
    </recommendedName>
</protein>
<dbReference type="AlphaFoldDB" id="A0A1X7GRP6"/>
<keyword evidence="2" id="KW-1185">Reference proteome</keyword>
<dbReference type="Proteomes" id="UP000192940">
    <property type="component" value="Chromosome I"/>
</dbReference>